<organism evidence="1 2">
    <name type="scientific">Streptomyces virginiae</name>
    <name type="common">Streptomyces cinnamonensis</name>
    <dbReference type="NCBI Taxonomy" id="1961"/>
    <lineage>
        <taxon>Bacteria</taxon>
        <taxon>Bacillati</taxon>
        <taxon>Actinomycetota</taxon>
        <taxon>Actinomycetes</taxon>
        <taxon>Kitasatosporales</taxon>
        <taxon>Streptomycetaceae</taxon>
        <taxon>Streptomyces</taxon>
    </lineage>
</organism>
<evidence type="ECO:0000313" key="2">
    <source>
        <dbReference type="Proteomes" id="UP000660554"/>
    </source>
</evidence>
<proteinExistence type="predicted"/>
<reference evidence="2" key="1">
    <citation type="submission" date="2020-09" db="EMBL/GenBank/DDBJ databases">
        <title>Whole genome shotgun sequence of Streptomyces cinnamonensis NBRC 15873.</title>
        <authorList>
            <person name="Komaki H."/>
            <person name="Tamura T."/>
        </authorList>
    </citation>
    <scope>NUCLEOTIDE SEQUENCE [LARGE SCALE GENOMIC DNA]</scope>
    <source>
        <strain evidence="2">NBRC 15873</strain>
    </source>
</reference>
<evidence type="ECO:0000313" key="1">
    <source>
        <dbReference type="EMBL" id="GHI14769.1"/>
    </source>
</evidence>
<name>A0ABQ3NPQ9_STRVG</name>
<dbReference type="EMBL" id="BNDV01000008">
    <property type="protein sequence ID" value="GHI14769.1"/>
    <property type="molecule type" value="Genomic_DNA"/>
</dbReference>
<gene>
    <name evidence="1" type="ORF">Scinn_42320</name>
</gene>
<comment type="caution">
    <text evidence="1">The sequence shown here is derived from an EMBL/GenBank/DDBJ whole genome shotgun (WGS) entry which is preliminary data.</text>
</comment>
<sequence>MGCCIPLGITDGGVHPAASPWRLEPSGVPLPPASPGRGFEASDLPRCPAGHDVFHVAVALAFAADGAVRGITVGLRCLEDGASCLYVEDARVVAAPAV</sequence>
<keyword evidence="2" id="KW-1185">Reference proteome</keyword>
<protein>
    <submittedName>
        <fullName evidence="1">Uncharacterized protein</fullName>
    </submittedName>
</protein>
<accession>A0ABQ3NPQ9</accession>
<dbReference type="Proteomes" id="UP000660554">
    <property type="component" value="Unassembled WGS sequence"/>
</dbReference>